<dbReference type="PANTHER" id="PTHR43179:SF12">
    <property type="entry name" value="GALACTOFURANOSYLTRANSFERASE GLFT2"/>
    <property type="match status" value="1"/>
</dbReference>
<accession>H6RS20</accession>
<organism evidence="6 7">
    <name type="scientific">Blastococcus saxobsidens (strain DD2)</name>
    <dbReference type="NCBI Taxonomy" id="1146883"/>
    <lineage>
        <taxon>Bacteria</taxon>
        <taxon>Bacillati</taxon>
        <taxon>Actinomycetota</taxon>
        <taxon>Actinomycetes</taxon>
        <taxon>Geodermatophilales</taxon>
        <taxon>Geodermatophilaceae</taxon>
        <taxon>Blastococcus</taxon>
    </lineage>
</organism>
<dbReference type="eggNOG" id="COG1216">
    <property type="taxonomic scope" value="Bacteria"/>
</dbReference>
<keyword evidence="4 6" id="KW-0808">Transferase</keyword>
<evidence type="ECO:0000256" key="3">
    <source>
        <dbReference type="ARBA" id="ARBA00022676"/>
    </source>
</evidence>
<comment type="similarity">
    <text evidence="2">Belongs to the glycosyltransferase 2 family.</text>
</comment>
<dbReference type="HOGENOM" id="CLU_060110_0_0_11"/>
<evidence type="ECO:0000256" key="2">
    <source>
        <dbReference type="ARBA" id="ARBA00006739"/>
    </source>
</evidence>
<dbReference type="EMBL" id="FO117623">
    <property type="protein sequence ID" value="CCG04214.1"/>
    <property type="molecule type" value="Genomic_DNA"/>
</dbReference>
<evidence type="ECO:0000259" key="5">
    <source>
        <dbReference type="Pfam" id="PF00535"/>
    </source>
</evidence>
<comment type="pathway">
    <text evidence="1">Cell wall biogenesis; cell wall polysaccharide biosynthesis.</text>
</comment>
<keyword evidence="7" id="KW-1185">Reference proteome</keyword>
<sequence length="304" mass="32562">MAPRVCGQGLLMTTLPETERSRPDEPDVTVVVASRNRRADLLATLPRHEAPVVLVDNASTDGTLAAVRQAHPEVGLLVLDRNEGAHGRTLGAAEAQTPFIAFADDDSWWAPGDLARAVAIMRAHPRLALLNARILVGPEERLDTVCTEMARSPLGTAPDLPGPSLLGFVACAALVRTEAFEAVGGFDPVVRFPGEEERVALDLASAGWGLSYVDEVTIHHHPSPQREAPTRRQTGIWRSRLLTAAMRLPAGELARTAGRAVLAGRPGIEGLLRAAPDLPAALRRRRPVPPGVLADLRRLQEDGS</sequence>
<reference evidence="7" key="2">
    <citation type="submission" date="2012-02" db="EMBL/GenBank/DDBJ databases">
        <title>Complete genome sequence of Blastococcus saxobsidens strain DD2.</title>
        <authorList>
            <person name="Genoscope."/>
        </authorList>
    </citation>
    <scope>NUCLEOTIDE SEQUENCE [LARGE SCALE GENOMIC DNA]</scope>
    <source>
        <strain evidence="7">DD2</strain>
    </source>
</reference>
<gene>
    <name evidence="6" type="ordered locus">BLASA_3346</name>
</gene>
<protein>
    <submittedName>
        <fullName evidence="6">Putative Glycosyltransferases involved in cell wall biogenesis</fullName>
    </submittedName>
</protein>
<dbReference type="InterPro" id="IPR001173">
    <property type="entry name" value="Glyco_trans_2-like"/>
</dbReference>
<dbReference type="Gene3D" id="3.90.550.10">
    <property type="entry name" value="Spore Coat Polysaccharide Biosynthesis Protein SpsA, Chain A"/>
    <property type="match status" value="1"/>
</dbReference>
<dbReference type="InterPro" id="IPR029044">
    <property type="entry name" value="Nucleotide-diphossugar_trans"/>
</dbReference>
<dbReference type="GO" id="GO:0016757">
    <property type="term" value="F:glycosyltransferase activity"/>
    <property type="evidence" value="ECO:0007669"/>
    <property type="project" value="UniProtKB-KW"/>
</dbReference>
<proteinExistence type="inferred from homology"/>
<dbReference type="Proteomes" id="UP000007517">
    <property type="component" value="Chromosome"/>
</dbReference>
<dbReference type="AlphaFoldDB" id="H6RS20"/>
<keyword evidence="3" id="KW-0328">Glycosyltransferase</keyword>
<feature type="domain" description="Glycosyltransferase 2-like" evidence="5">
    <location>
        <begin position="30"/>
        <end position="183"/>
    </location>
</feature>
<reference evidence="6 7" key="1">
    <citation type="journal article" date="2012" name="J. Bacteriol.">
        <title>Genome Sequence of Blastococcus saxobsidens DD2, a Stone-Inhabiting Bacterium.</title>
        <authorList>
            <person name="Chouaia B."/>
            <person name="Crotti E."/>
            <person name="Brusetti L."/>
            <person name="Daffonchio D."/>
            <person name="Essoussi I."/>
            <person name="Nouioui I."/>
            <person name="Sbissi I."/>
            <person name="Ghodhbane-Gtari F."/>
            <person name="Gtari M."/>
            <person name="Vacherie B."/>
            <person name="Barbe V."/>
            <person name="Medigue C."/>
            <person name="Gury J."/>
            <person name="Pujic P."/>
            <person name="Normand P."/>
        </authorList>
    </citation>
    <scope>NUCLEOTIDE SEQUENCE [LARGE SCALE GENOMIC DNA]</scope>
    <source>
        <strain evidence="6 7">DD2</strain>
    </source>
</reference>
<evidence type="ECO:0000256" key="4">
    <source>
        <dbReference type="ARBA" id="ARBA00022679"/>
    </source>
</evidence>
<evidence type="ECO:0000256" key="1">
    <source>
        <dbReference type="ARBA" id="ARBA00004776"/>
    </source>
</evidence>
<evidence type="ECO:0000313" key="6">
    <source>
        <dbReference type="EMBL" id="CCG04214.1"/>
    </source>
</evidence>
<evidence type="ECO:0000313" key="7">
    <source>
        <dbReference type="Proteomes" id="UP000007517"/>
    </source>
</evidence>
<dbReference type="PANTHER" id="PTHR43179">
    <property type="entry name" value="RHAMNOSYLTRANSFERASE WBBL"/>
    <property type="match status" value="1"/>
</dbReference>
<dbReference type="SUPFAM" id="SSF53448">
    <property type="entry name" value="Nucleotide-diphospho-sugar transferases"/>
    <property type="match status" value="1"/>
</dbReference>
<dbReference type="KEGG" id="bsd:BLASA_3346"/>
<dbReference type="Pfam" id="PF00535">
    <property type="entry name" value="Glycos_transf_2"/>
    <property type="match status" value="1"/>
</dbReference>
<dbReference type="STRING" id="1146883.BLASA_3346"/>
<name>H6RS20_BLASD</name>